<evidence type="ECO:0000313" key="2">
    <source>
        <dbReference type="EMBL" id="KAF7506389.1"/>
    </source>
</evidence>
<feature type="region of interest" description="Disordered" evidence="1">
    <location>
        <begin position="404"/>
        <end position="436"/>
    </location>
</feature>
<protein>
    <recommendedName>
        <fullName evidence="4">PIN domain-containing protein</fullName>
    </recommendedName>
</protein>
<evidence type="ECO:0000256" key="1">
    <source>
        <dbReference type="SAM" id="MobiDB-lite"/>
    </source>
</evidence>
<dbReference type="AlphaFoldDB" id="A0A8H7AFB4"/>
<sequence>MTPRKVFRCVVDDTVLITNISEVKKWILNGSVTLIIPVYTLERLALLKQDASQIGINARQTVEFLDRITEGKDGLPLNAISLQGPTEQYQKWSDVEKHIIPEENEEKPDKNTSAVAQASSEDVPPGGGEGQQAPGATNVLSQMLLSKLNFAKEADITPSTSPSSSNERSARSSPEMTAAELIRENVVVPHSLQPLVNAVVWQANNTENANPNRPTPELYFVSNSADAAALMRSFGVNTKNVHQLRQAIGLEDQELKNQSKYLQKHPSPPPAPPPPPPTALETHDTEPKAMFRYEEDSDEEQVVFKPRGRGSGNLSTKSASSSPVMRGSSLAAARPSSSHRCSPRMAHSHPNRAEQVKPEVPTEEIDPDSFDRGSFGRANGQRLVLSDGNIPTGFQHRASFHRGGFAHPGPSRAFYRGSPRGVDRGSLRGRGRLYVP</sequence>
<feature type="compositionally biased region" description="Low complexity" evidence="1">
    <location>
        <begin position="157"/>
        <end position="175"/>
    </location>
</feature>
<reference evidence="2" key="1">
    <citation type="submission" date="2020-02" db="EMBL/GenBank/DDBJ databases">
        <authorList>
            <person name="Palmer J.M."/>
        </authorList>
    </citation>
    <scope>NUCLEOTIDE SEQUENCE</scope>
    <source>
        <strain evidence="2">EPUS1.4</strain>
        <tissue evidence="2">Thallus</tissue>
    </source>
</reference>
<name>A0A8H7AFB4_9EURO</name>
<proteinExistence type="predicted"/>
<dbReference type="OrthoDB" id="5361617at2759"/>
<feature type="compositionally biased region" description="Polar residues" evidence="1">
    <location>
        <begin position="111"/>
        <end position="120"/>
    </location>
</feature>
<feature type="region of interest" description="Disordered" evidence="1">
    <location>
        <begin position="101"/>
        <end position="135"/>
    </location>
</feature>
<feature type="compositionally biased region" description="Pro residues" evidence="1">
    <location>
        <begin position="266"/>
        <end position="278"/>
    </location>
</feature>
<feature type="compositionally biased region" description="Polar residues" evidence="1">
    <location>
        <begin position="312"/>
        <end position="323"/>
    </location>
</feature>
<dbReference type="Proteomes" id="UP000606974">
    <property type="component" value="Unassembled WGS sequence"/>
</dbReference>
<accession>A0A8H7AFB4</accession>
<dbReference type="Gene3D" id="3.40.50.1010">
    <property type="entry name" value="5'-nuclease"/>
    <property type="match status" value="1"/>
</dbReference>
<feature type="compositionally biased region" description="Basic and acidic residues" evidence="1">
    <location>
        <begin position="281"/>
        <end position="294"/>
    </location>
</feature>
<feature type="region of interest" description="Disordered" evidence="1">
    <location>
        <begin position="154"/>
        <end position="176"/>
    </location>
</feature>
<organism evidence="2 3">
    <name type="scientific">Endocarpon pusillum</name>
    <dbReference type="NCBI Taxonomy" id="364733"/>
    <lineage>
        <taxon>Eukaryota</taxon>
        <taxon>Fungi</taxon>
        <taxon>Dikarya</taxon>
        <taxon>Ascomycota</taxon>
        <taxon>Pezizomycotina</taxon>
        <taxon>Eurotiomycetes</taxon>
        <taxon>Chaetothyriomycetidae</taxon>
        <taxon>Verrucariales</taxon>
        <taxon>Verrucariaceae</taxon>
        <taxon>Endocarpon</taxon>
    </lineage>
</organism>
<evidence type="ECO:0000313" key="3">
    <source>
        <dbReference type="Proteomes" id="UP000606974"/>
    </source>
</evidence>
<comment type="caution">
    <text evidence="2">The sequence shown here is derived from an EMBL/GenBank/DDBJ whole genome shotgun (WGS) entry which is preliminary data.</text>
</comment>
<evidence type="ECO:0008006" key="4">
    <source>
        <dbReference type="Google" id="ProtNLM"/>
    </source>
</evidence>
<feature type="compositionally biased region" description="Basic residues" evidence="1">
    <location>
        <begin position="427"/>
        <end position="436"/>
    </location>
</feature>
<gene>
    <name evidence="2" type="ORF">GJ744_011855</name>
</gene>
<feature type="region of interest" description="Disordered" evidence="1">
    <location>
        <begin position="258"/>
        <end position="373"/>
    </location>
</feature>
<keyword evidence="3" id="KW-1185">Reference proteome</keyword>
<dbReference type="EMBL" id="JAACFV010000088">
    <property type="protein sequence ID" value="KAF7506389.1"/>
    <property type="molecule type" value="Genomic_DNA"/>
</dbReference>